<feature type="compositionally biased region" description="Basic and acidic residues" evidence="1">
    <location>
        <begin position="769"/>
        <end position="783"/>
    </location>
</feature>
<sequence>MFTAAVPFRELQYEQLAAQYAGRSPGLSLPADGSYPGALLALLRSCLQQRRTSRPDLPAMRDSLLTLKRDLDEMEYIIIPARLSRAKLNGSAPSAATTTTITAATSPTDSDRQSPEQMQHAAVVHEPRRSDGGDVEVSRSVSYPTYERLSVPERCFISDGKHQQPPEKDFSSACSTPVEKLHARVRELDTPGLHKSDSTEYCSILSPESAKDWSQRSARLSGGCTPRSYRPLDIRVPRLDLDLGSIRAAAGGGGGRPSYNFDVRNYSLPTTPIARSNKLRKNAWLSGEADAKVGDATRLFDATSIRGNEKHVETQNTSTETDADSESCCSKRLSAQSSTGSENTARNSYTGLKRVGPPHEATCSEPASSWSMRSSRDGASSKVEEEALAHVYVKPLVAIHERWIHEANRKTGRSLSLPEDNSVARVTNLELAAQEAVAVAGGEAGVAPRGASAAVAAAPGPPAAHAAPRHGFQWDQYCQTRDMISKSVNFAFDPDLCNTWKKDSSKGSSSTVDTQKEAKVDQATSTRGIEDFIRDLIRREFRHLVPEAAGDGAAGRGEEALSSRVANLLEGLRSGDEPRRDSVKSFSRVKINGNNKPLLQITFSRSGENSLQVLDNCVNVTICDGNAKEKPPDEDTLTAEDLHVNSLKRCQAFNAIQEARSTEDLYIDDDLSAQLQENFGGKVKLIPLHGSLHEILCEKEDDCCLIKVKQENGCDTIYFRCDGAELESRDAVDGARERSRDTVVFKRSISLVEERVQRVAPKQKAAPRRRPESEGFPRMRQEARALSASSPSLAGPAGPADVEVNIESVLCYQDSSSDECLERLERLERQDDEFELLERQIEAGLACADPPPLGCGCLEKISEENLSIVNEEADRN</sequence>
<feature type="non-terminal residue" evidence="2">
    <location>
        <position position="876"/>
    </location>
</feature>
<feature type="compositionally biased region" description="Polar residues" evidence="1">
    <location>
        <begin position="333"/>
        <end position="350"/>
    </location>
</feature>
<feature type="region of interest" description="Disordered" evidence="1">
    <location>
        <begin position="89"/>
        <end position="137"/>
    </location>
</feature>
<gene>
    <name evidence="2" type="ORF">IPOD504_LOCUS6862</name>
</gene>
<evidence type="ECO:0000313" key="2">
    <source>
        <dbReference type="EMBL" id="CAH2049491.1"/>
    </source>
</evidence>
<accession>A0ABN8I6D0</accession>
<name>A0ABN8I6D0_9NEOP</name>
<feature type="compositionally biased region" description="Low complexity" evidence="1">
    <location>
        <begin position="785"/>
        <end position="799"/>
    </location>
</feature>
<evidence type="ECO:0000313" key="3">
    <source>
        <dbReference type="Proteomes" id="UP000837857"/>
    </source>
</evidence>
<keyword evidence="3" id="KW-1185">Reference proteome</keyword>
<dbReference type="Proteomes" id="UP000837857">
    <property type="component" value="Chromosome 19"/>
</dbReference>
<evidence type="ECO:0000256" key="1">
    <source>
        <dbReference type="SAM" id="MobiDB-lite"/>
    </source>
</evidence>
<organism evidence="2 3">
    <name type="scientific">Iphiclides podalirius</name>
    <name type="common">scarce swallowtail</name>
    <dbReference type="NCBI Taxonomy" id="110791"/>
    <lineage>
        <taxon>Eukaryota</taxon>
        <taxon>Metazoa</taxon>
        <taxon>Ecdysozoa</taxon>
        <taxon>Arthropoda</taxon>
        <taxon>Hexapoda</taxon>
        <taxon>Insecta</taxon>
        <taxon>Pterygota</taxon>
        <taxon>Neoptera</taxon>
        <taxon>Endopterygota</taxon>
        <taxon>Lepidoptera</taxon>
        <taxon>Glossata</taxon>
        <taxon>Ditrysia</taxon>
        <taxon>Papilionoidea</taxon>
        <taxon>Papilionidae</taxon>
        <taxon>Papilioninae</taxon>
        <taxon>Iphiclides</taxon>
    </lineage>
</organism>
<protein>
    <submittedName>
        <fullName evidence="2">Uncharacterized protein</fullName>
    </submittedName>
</protein>
<proteinExistence type="predicted"/>
<feature type="region of interest" description="Disordered" evidence="1">
    <location>
        <begin position="758"/>
        <end position="799"/>
    </location>
</feature>
<reference evidence="2" key="1">
    <citation type="submission" date="2022-03" db="EMBL/GenBank/DDBJ databases">
        <authorList>
            <person name="Martin H S."/>
        </authorList>
    </citation>
    <scope>NUCLEOTIDE SEQUENCE</scope>
</reference>
<feature type="region of interest" description="Disordered" evidence="1">
    <location>
        <begin position="310"/>
        <end position="378"/>
    </location>
</feature>
<dbReference type="EMBL" id="OW152831">
    <property type="protein sequence ID" value="CAH2049491.1"/>
    <property type="molecule type" value="Genomic_DNA"/>
</dbReference>
<feature type="compositionally biased region" description="Low complexity" evidence="1">
    <location>
        <begin position="91"/>
        <end position="108"/>
    </location>
</feature>
<feature type="compositionally biased region" description="Basic and acidic residues" evidence="1">
    <location>
        <begin position="123"/>
        <end position="132"/>
    </location>
</feature>